<comment type="caution">
    <text evidence="1">The sequence shown here is derived from an EMBL/GenBank/DDBJ whole genome shotgun (WGS) entry which is preliminary data.</text>
</comment>
<protein>
    <submittedName>
        <fullName evidence="1">Uncharacterized protein</fullName>
    </submittedName>
</protein>
<gene>
    <name evidence="1" type="ORF">Dpo_2c04080</name>
</gene>
<dbReference type="Proteomes" id="UP000014216">
    <property type="component" value="Unassembled WGS sequence"/>
</dbReference>
<evidence type="ECO:0000313" key="1">
    <source>
        <dbReference type="EMBL" id="EMS80712.1"/>
    </source>
</evidence>
<reference evidence="1 2" key="1">
    <citation type="journal article" date="2013" name="Genome Announc.">
        <title>Draft Genome Sequence of Desulfotignum phosphitoxidans DSM 13687 Strain FiPS-3.</title>
        <authorList>
            <person name="Poehlein A."/>
            <person name="Daniel R."/>
            <person name="Simeonova D.D."/>
        </authorList>
    </citation>
    <scope>NUCLEOTIDE SEQUENCE [LARGE SCALE GENOMIC DNA]</scope>
    <source>
        <strain evidence="1 2">DSM 13687</strain>
    </source>
</reference>
<sequence>MCSCARYSLFLHIAEKLTRITDNMDFFGSRIVLRPQEISNHSGIIRHLSPPCNPVKRQVMLFIFFSKIVDPFNILKISILRPYRAIMFFCSSKDDTICHRKTLM</sequence>
<proteinExistence type="predicted"/>
<dbReference type="EMBL" id="APJX01000002">
    <property type="protein sequence ID" value="EMS80712.1"/>
    <property type="molecule type" value="Genomic_DNA"/>
</dbReference>
<accession>S0G700</accession>
<evidence type="ECO:0000313" key="2">
    <source>
        <dbReference type="Proteomes" id="UP000014216"/>
    </source>
</evidence>
<dbReference type="AlphaFoldDB" id="S0G700"/>
<organism evidence="1 2">
    <name type="scientific">Desulfotignum phosphitoxidans DSM 13687</name>
    <dbReference type="NCBI Taxonomy" id="1286635"/>
    <lineage>
        <taxon>Bacteria</taxon>
        <taxon>Pseudomonadati</taxon>
        <taxon>Thermodesulfobacteriota</taxon>
        <taxon>Desulfobacteria</taxon>
        <taxon>Desulfobacterales</taxon>
        <taxon>Desulfobacteraceae</taxon>
        <taxon>Desulfotignum</taxon>
    </lineage>
</organism>
<name>S0G700_9BACT</name>
<keyword evidence="2" id="KW-1185">Reference proteome</keyword>